<sequence>MSSASAQDAHVPSYYGVVETTLDALRLVNGAAQGIVPRIRRRLNESERRAMIHSGAVFVFAVEESNIKRWTDGMLWSPSRIHKNFLVYREINERPQGRGSRRNYTSEELSTRHQGPPSPTDHLYTGFRNPALEATTFKLDGLHKKTITVTINDADWHLVAYYSTTDVQNGTLKRPSTRPDIMAPYMNPHAFRLTSFRIPPKIVMDADGRPVVAADDEDEDDQAGGAQCKSEDTSSQTSLFSPILSPKNSFTGSSLYPIPNRARLSSPVPRRISTSSSTPDFWSRSSSGISPGSQQGWHPDMPTHGGRWNAASSSSSQPYDAYSSAGGPIGRPRSRTTVAPYHIPTLSAARGRQIQHEEPYTIRSMSAGPSSLSWILDNDPPQRSPVAQHHSPSSLHRSPTSMQPDPYGPRFDYHQSPPVSSHPMHWPARNSATLLPLPNISNSSSLHTIVPGSSGPSPALPPPFHMNENLHAMDDPEEYHYEDQ</sequence>
<evidence type="ECO:0000256" key="1">
    <source>
        <dbReference type="SAM" id="MobiDB-lite"/>
    </source>
</evidence>
<dbReference type="AlphaFoldDB" id="D8Q4H2"/>
<feature type="non-terminal residue" evidence="2">
    <location>
        <position position="484"/>
    </location>
</feature>
<dbReference type="Pfam" id="PF09729">
    <property type="entry name" value="Gti1_Pac2"/>
    <property type="match status" value="1"/>
</dbReference>
<feature type="region of interest" description="Disordered" evidence="1">
    <location>
        <begin position="215"/>
        <end position="245"/>
    </location>
</feature>
<evidence type="ECO:0000313" key="3">
    <source>
        <dbReference type="Proteomes" id="UP000007431"/>
    </source>
</evidence>
<feature type="compositionally biased region" description="Polar residues" evidence="1">
    <location>
        <begin position="233"/>
        <end position="245"/>
    </location>
</feature>
<organism evidence="3">
    <name type="scientific">Schizophyllum commune (strain H4-8 / FGSC 9210)</name>
    <name type="common">Split gill fungus</name>
    <dbReference type="NCBI Taxonomy" id="578458"/>
    <lineage>
        <taxon>Eukaryota</taxon>
        <taxon>Fungi</taxon>
        <taxon>Dikarya</taxon>
        <taxon>Basidiomycota</taxon>
        <taxon>Agaricomycotina</taxon>
        <taxon>Agaricomycetes</taxon>
        <taxon>Agaricomycetidae</taxon>
        <taxon>Agaricales</taxon>
        <taxon>Schizophyllaceae</taxon>
        <taxon>Schizophyllum</taxon>
    </lineage>
</organism>
<dbReference type="GeneID" id="9589625"/>
<feature type="compositionally biased region" description="Low complexity" evidence="1">
    <location>
        <begin position="310"/>
        <end position="325"/>
    </location>
</feature>
<dbReference type="OrthoDB" id="5572844at2759"/>
<dbReference type="Proteomes" id="UP000007431">
    <property type="component" value="Unassembled WGS sequence"/>
</dbReference>
<dbReference type="EMBL" id="GL377306">
    <property type="protein sequence ID" value="EFI97234.1"/>
    <property type="molecule type" value="Genomic_DNA"/>
</dbReference>
<dbReference type="KEGG" id="scm:SCHCO_02626635"/>
<feature type="region of interest" description="Disordered" evidence="1">
    <location>
        <begin position="261"/>
        <end position="334"/>
    </location>
</feature>
<dbReference type="PANTHER" id="PTHR28027">
    <property type="entry name" value="TRANSCRIPTIONAL REGULATOR MIT1"/>
    <property type="match status" value="1"/>
</dbReference>
<feature type="region of interest" description="Disordered" evidence="1">
    <location>
        <begin position="372"/>
        <end position="425"/>
    </location>
</feature>
<dbReference type="GO" id="GO:0003677">
    <property type="term" value="F:DNA binding"/>
    <property type="evidence" value="ECO:0007669"/>
    <property type="project" value="TreeGrafter"/>
</dbReference>
<evidence type="ECO:0000313" key="2">
    <source>
        <dbReference type="EMBL" id="EFI97234.1"/>
    </source>
</evidence>
<dbReference type="eggNOG" id="KOG4476">
    <property type="taxonomic scope" value="Eukaryota"/>
</dbReference>
<dbReference type="PANTHER" id="PTHR28027:SF2">
    <property type="entry name" value="TRANSCRIPTIONAL REGULATOR MIT1"/>
    <property type="match status" value="1"/>
</dbReference>
<feature type="region of interest" description="Disordered" evidence="1">
    <location>
        <begin position="96"/>
        <end position="119"/>
    </location>
</feature>
<dbReference type="OMA" id="PPMEDSH"/>
<feature type="compositionally biased region" description="Polar residues" evidence="1">
    <location>
        <begin position="390"/>
        <end position="403"/>
    </location>
</feature>
<feature type="region of interest" description="Disordered" evidence="1">
    <location>
        <begin position="446"/>
        <end position="484"/>
    </location>
</feature>
<dbReference type="VEuPathDB" id="FungiDB:SCHCODRAFT_02626635"/>
<dbReference type="RefSeq" id="XP_003032137.1">
    <property type="nucleotide sequence ID" value="XM_003032091.1"/>
</dbReference>
<feature type="compositionally biased region" description="Low complexity" evidence="1">
    <location>
        <begin position="446"/>
        <end position="457"/>
    </location>
</feature>
<feature type="compositionally biased region" description="Low complexity" evidence="1">
    <location>
        <begin position="283"/>
        <end position="296"/>
    </location>
</feature>
<dbReference type="InParanoid" id="D8Q4H2"/>
<feature type="compositionally biased region" description="Basic and acidic residues" evidence="1">
    <location>
        <begin position="471"/>
        <end position="484"/>
    </location>
</feature>
<reference evidence="2 3" key="1">
    <citation type="journal article" date="2010" name="Nat. Biotechnol.">
        <title>Genome sequence of the model mushroom Schizophyllum commune.</title>
        <authorList>
            <person name="Ohm R.A."/>
            <person name="de Jong J.F."/>
            <person name="Lugones L.G."/>
            <person name="Aerts A."/>
            <person name="Kothe E."/>
            <person name="Stajich J.E."/>
            <person name="de Vries R.P."/>
            <person name="Record E."/>
            <person name="Levasseur A."/>
            <person name="Baker S.E."/>
            <person name="Bartholomew K.A."/>
            <person name="Coutinho P.M."/>
            <person name="Erdmann S."/>
            <person name="Fowler T.J."/>
            <person name="Gathman A.C."/>
            <person name="Lombard V."/>
            <person name="Henrissat B."/>
            <person name="Knabe N."/>
            <person name="Kuees U."/>
            <person name="Lilly W.W."/>
            <person name="Lindquist E."/>
            <person name="Lucas S."/>
            <person name="Magnuson J.K."/>
            <person name="Piumi F."/>
            <person name="Raudaskoski M."/>
            <person name="Salamov A."/>
            <person name="Schmutz J."/>
            <person name="Schwarze F.W.M.R."/>
            <person name="vanKuyk P.A."/>
            <person name="Horton J.S."/>
            <person name="Grigoriev I.V."/>
            <person name="Woesten H.A.B."/>
        </authorList>
    </citation>
    <scope>NUCLEOTIDE SEQUENCE [LARGE SCALE GENOMIC DNA]</scope>
    <source>
        <strain evidence="3">H4-8 / FGSC 9210</strain>
    </source>
</reference>
<accession>D8Q4H2</accession>
<gene>
    <name evidence="2" type="ORF">SCHCODRAFT_108884</name>
</gene>
<name>D8Q4H2_SCHCM</name>
<dbReference type="HOGENOM" id="CLU_043972_0_0_1"/>
<proteinExistence type="predicted"/>
<keyword evidence="3" id="KW-1185">Reference proteome</keyword>
<dbReference type="InterPro" id="IPR018608">
    <property type="entry name" value="Gti1/Pac2"/>
</dbReference>
<protein>
    <submittedName>
        <fullName evidence="2">Uncharacterized protein</fullName>
    </submittedName>
</protein>